<dbReference type="PANTHER" id="PTHR46406">
    <property type="entry name" value="NITRIC OXIDE-ASSOCIATED PROTEIN 1"/>
    <property type="match status" value="1"/>
</dbReference>
<dbReference type="AlphaFoldDB" id="A0A068WAE9"/>
<evidence type="ECO:0000313" key="2">
    <source>
        <dbReference type="EMBL" id="CDS17037.1"/>
    </source>
</evidence>
<dbReference type="Pfam" id="PF01926">
    <property type="entry name" value="MMR_HSR1"/>
    <property type="match status" value="1"/>
</dbReference>
<accession>A0A068WAE9</accession>
<dbReference type="SUPFAM" id="SSF52540">
    <property type="entry name" value="P-loop containing nucleoside triphosphate hydrolases"/>
    <property type="match status" value="1"/>
</dbReference>
<reference evidence="2 3" key="1">
    <citation type="journal article" date="2013" name="Nature">
        <title>The genomes of four tapeworm species reveal adaptations to parasitism.</title>
        <authorList>
            <person name="Tsai I.J."/>
            <person name="Zarowiecki M."/>
            <person name="Holroyd N."/>
            <person name="Garciarrubio A."/>
            <person name="Sanchez-Flores A."/>
            <person name="Brooks K.L."/>
            <person name="Tracey A."/>
            <person name="Bobes R.J."/>
            <person name="Fragoso G."/>
            <person name="Sciutto E."/>
            <person name="Aslett M."/>
            <person name="Beasley H."/>
            <person name="Bennett H.M."/>
            <person name="Cai J."/>
            <person name="Camicia F."/>
            <person name="Clark R."/>
            <person name="Cucher M."/>
            <person name="De Silva N."/>
            <person name="Day T.A."/>
            <person name="Deplazes P."/>
            <person name="Estrada K."/>
            <person name="Fernandez C."/>
            <person name="Holland P.W."/>
            <person name="Hou J."/>
            <person name="Hu S."/>
            <person name="Huckvale T."/>
            <person name="Hung S.S."/>
            <person name="Kamenetzky L."/>
            <person name="Keane J.A."/>
            <person name="Kiss F."/>
            <person name="Koziol U."/>
            <person name="Lambert O."/>
            <person name="Liu K."/>
            <person name="Luo X."/>
            <person name="Luo Y."/>
            <person name="Macchiaroli N."/>
            <person name="Nichol S."/>
            <person name="Paps J."/>
            <person name="Parkinson J."/>
            <person name="Pouchkina-Stantcheva N."/>
            <person name="Riddiford N."/>
            <person name="Rosenzvit M."/>
            <person name="Salinas G."/>
            <person name="Wasmuth J.D."/>
            <person name="Zamanian M."/>
            <person name="Zheng Y."/>
            <person name="Cai X."/>
            <person name="Soberon X."/>
            <person name="Olson P.D."/>
            <person name="Laclette J.P."/>
            <person name="Brehm K."/>
            <person name="Berriman M."/>
            <person name="Garciarrubio A."/>
            <person name="Bobes R.J."/>
            <person name="Fragoso G."/>
            <person name="Sanchez-Flores A."/>
            <person name="Estrada K."/>
            <person name="Cevallos M.A."/>
            <person name="Morett E."/>
            <person name="Gonzalez V."/>
            <person name="Portillo T."/>
            <person name="Ochoa-Leyva A."/>
            <person name="Jose M.V."/>
            <person name="Sciutto E."/>
            <person name="Landa A."/>
            <person name="Jimenez L."/>
            <person name="Valdes V."/>
            <person name="Carrero J.C."/>
            <person name="Larralde C."/>
            <person name="Morales-Montor J."/>
            <person name="Limon-Lason J."/>
            <person name="Soberon X."/>
            <person name="Laclette J.P."/>
        </authorList>
    </citation>
    <scope>NUCLEOTIDE SEQUENCE [LARGE SCALE GENOMIC DNA]</scope>
</reference>
<dbReference type="Gene3D" id="3.40.50.300">
    <property type="entry name" value="P-loop containing nucleotide triphosphate hydrolases"/>
    <property type="match status" value="1"/>
</dbReference>
<dbReference type="EMBL" id="LK028577">
    <property type="protein sequence ID" value="CDS17037.1"/>
    <property type="molecule type" value="Genomic_DNA"/>
</dbReference>
<dbReference type="WBParaSite" id="EgrG_000976000">
    <property type="protein sequence ID" value="EgrG_000976000"/>
    <property type="gene ID" value="EgrG_000976000"/>
</dbReference>
<feature type="domain" description="G" evidence="1">
    <location>
        <begin position="300"/>
        <end position="346"/>
    </location>
</feature>
<dbReference type="GO" id="GO:0005525">
    <property type="term" value="F:GTP binding"/>
    <property type="evidence" value="ECO:0007669"/>
    <property type="project" value="InterPro"/>
</dbReference>
<sequence>MIKSSVVSYRTISVHQLQAWLSLRPYTRDQRLIKAVKKQEERLKRNNLRRQDYPIVFQSQIDANSLMTTHSIVSSSLGSKSCGPPEPPKKQLLDHDNLNRIYNLSGNTNFMVLNTSCAGCGAKLHCGTPGTHGFLPEREIIKLKSSRQPRLSRKHAAPLPVVCLRCQLVAQYETALKESLPSEEYEKQVITELNNQADSTILLVADMTNLPHSIVPLCLANPSGHRIVLIGNKVDQLPIDGPKFHSRWCEVLLNAFTGVSGLQKDNVSHIALISALTGYGVQKLLDFLLSKKFNVFESPVYIVGSTNAGKSSLFNRLLLSDFCKSDARESIHRATISLWPGTTAGLLKFPIARMSYVKRALRGQAKYTEEHNIKQSTEPKNRELYGYMIVREDEAVASLTPSNINAQVERVRNVLQDLSAKPTYHYRRDSSGVDVFEECDMGLRSLFQEELGVEATLETNQDTGNRLLISGTIDPRHFNPRAWCYDTPGLKSYEQSLNFLSSDQLMEYVSLISGRKSDFHRPERRFLLPRTFVLRPGLSMLLGRLGRLDVLASKGSVYLTTQTRLPVHIVKTSDVDTYWDEYANFLGPGGSSGGVDTSEGHAIPPMTPVVLKTIQPVDLEQSVADVVLSGAGWVSVSGVKGETAQKTDDEEGEETEEDYGISLRAWTPGGVGINVRQPPLLPYAIRRRGERLLYLREYSGLSSNASFAQFSPS</sequence>
<evidence type="ECO:0000259" key="1">
    <source>
        <dbReference type="Pfam" id="PF01926"/>
    </source>
</evidence>
<protein>
    <recommendedName>
        <fullName evidence="1">G domain-containing protein</fullName>
    </recommendedName>
</protein>
<proteinExistence type="predicted"/>
<reference evidence="4" key="3">
    <citation type="submission" date="2020-10" db="UniProtKB">
        <authorList>
            <consortium name="WormBaseParasite"/>
        </authorList>
    </citation>
    <scope>IDENTIFICATION</scope>
</reference>
<dbReference type="InterPro" id="IPR006073">
    <property type="entry name" value="GTP-bd"/>
</dbReference>
<dbReference type="InterPro" id="IPR052807">
    <property type="entry name" value="Mito_transl_resp_regulator"/>
</dbReference>
<evidence type="ECO:0000313" key="4">
    <source>
        <dbReference type="WBParaSite" id="EgrG_000976000"/>
    </source>
</evidence>
<dbReference type="Proteomes" id="UP000492820">
    <property type="component" value="Unassembled WGS sequence"/>
</dbReference>
<dbReference type="InterPro" id="IPR027417">
    <property type="entry name" value="P-loop_NTPase"/>
</dbReference>
<reference evidence="2" key="2">
    <citation type="submission" date="2014-06" db="EMBL/GenBank/DDBJ databases">
        <authorList>
            <person name="Aslett M."/>
        </authorList>
    </citation>
    <scope>NUCLEOTIDE SEQUENCE</scope>
</reference>
<gene>
    <name evidence="4" type="primary">EGR_02588</name>
    <name evidence="2" type="ORF">EgrG_000976000</name>
</gene>
<evidence type="ECO:0000313" key="3">
    <source>
        <dbReference type="Proteomes" id="UP000492820"/>
    </source>
</evidence>
<organism evidence="2">
    <name type="scientific">Echinococcus granulosus</name>
    <name type="common">Hydatid tapeworm</name>
    <dbReference type="NCBI Taxonomy" id="6210"/>
    <lineage>
        <taxon>Eukaryota</taxon>
        <taxon>Metazoa</taxon>
        <taxon>Spiralia</taxon>
        <taxon>Lophotrochozoa</taxon>
        <taxon>Platyhelminthes</taxon>
        <taxon>Cestoda</taxon>
        <taxon>Eucestoda</taxon>
        <taxon>Cyclophyllidea</taxon>
        <taxon>Taeniidae</taxon>
        <taxon>Echinococcus</taxon>
        <taxon>Echinococcus granulosus group</taxon>
    </lineage>
</organism>
<dbReference type="OrthoDB" id="1696305at2759"/>
<dbReference type="PANTHER" id="PTHR46406:SF1">
    <property type="entry name" value="NITRIC OXIDE-ASSOCIATED PROTEIN 1"/>
    <property type="match status" value="1"/>
</dbReference>
<name>A0A068WAE9_ECHGR</name>